<keyword evidence="2" id="KW-1133">Transmembrane helix</keyword>
<feature type="transmembrane region" description="Helical" evidence="2">
    <location>
        <begin position="6"/>
        <end position="29"/>
    </location>
</feature>
<protein>
    <submittedName>
        <fullName evidence="3">Uncharacterized protein</fullName>
    </submittedName>
</protein>
<feature type="compositionally biased region" description="Acidic residues" evidence="1">
    <location>
        <begin position="43"/>
        <end position="53"/>
    </location>
</feature>
<evidence type="ECO:0000256" key="2">
    <source>
        <dbReference type="SAM" id="Phobius"/>
    </source>
</evidence>
<keyword evidence="2" id="KW-0812">Transmembrane</keyword>
<evidence type="ECO:0000313" key="4">
    <source>
        <dbReference type="Proteomes" id="UP001139157"/>
    </source>
</evidence>
<dbReference type="AlphaFoldDB" id="A0A9X2IXP4"/>
<organism evidence="3 4">
    <name type="scientific">Nocardia pulmonis</name>
    <dbReference type="NCBI Taxonomy" id="2951408"/>
    <lineage>
        <taxon>Bacteria</taxon>
        <taxon>Bacillati</taxon>
        <taxon>Actinomycetota</taxon>
        <taxon>Actinomycetes</taxon>
        <taxon>Mycobacteriales</taxon>
        <taxon>Nocardiaceae</taxon>
        <taxon>Nocardia</taxon>
    </lineage>
</organism>
<feature type="region of interest" description="Disordered" evidence="1">
    <location>
        <begin position="39"/>
        <end position="58"/>
    </location>
</feature>
<evidence type="ECO:0000313" key="3">
    <source>
        <dbReference type="EMBL" id="MCM6776242.1"/>
    </source>
</evidence>
<keyword evidence="2" id="KW-0472">Membrane</keyword>
<accession>A0A9X2IXP4</accession>
<evidence type="ECO:0000256" key="1">
    <source>
        <dbReference type="SAM" id="MobiDB-lite"/>
    </source>
</evidence>
<dbReference type="EMBL" id="JAMRXG010000009">
    <property type="protein sequence ID" value="MCM6776242.1"/>
    <property type="molecule type" value="Genomic_DNA"/>
</dbReference>
<reference evidence="3" key="1">
    <citation type="submission" date="2022-06" db="EMBL/GenBank/DDBJ databases">
        <title>Novel species in genus nocardia.</title>
        <authorList>
            <person name="Li F."/>
        </authorList>
    </citation>
    <scope>NUCLEOTIDE SEQUENCE</scope>
    <source>
        <strain evidence="3">CDC141</strain>
    </source>
</reference>
<proteinExistence type="predicted"/>
<gene>
    <name evidence="3" type="ORF">NDR86_22410</name>
</gene>
<sequence length="70" mass="7507">MSGLWLPLLGWVTASVIGAVLLVALIAIVTQPRDGEYSCGSVDLDEDGQDVPEDPDRARDWRIADDLGAL</sequence>
<keyword evidence="4" id="KW-1185">Reference proteome</keyword>
<dbReference type="Proteomes" id="UP001139157">
    <property type="component" value="Unassembled WGS sequence"/>
</dbReference>
<dbReference type="RefSeq" id="WP_251914541.1">
    <property type="nucleotide sequence ID" value="NZ_JAMRXG010000009.1"/>
</dbReference>
<name>A0A9X2IXP4_9NOCA</name>
<comment type="caution">
    <text evidence="3">The sequence shown here is derived from an EMBL/GenBank/DDBJ whole genome shotgun (WGS) entry which is preliminary data.</text>
</comment>